<protein>
    <submittedName>
        <fullName evidence="7">MFS general substrate transporter</fullName>
    </submittedName>
</protein>
<reference evidence="7 8" key="1">
    <citation type="submission" date="2016-09" db="EMBL/GenBank/DDBJ databases">
        <title>Extensive genetic diversity and differential bi-allelic expression allows diatom success in the polar Southern Ocean.</title>
        <authorList>
            <consortium name="DOE Joint Genome Institute"/>
            <person name="Mock T."/>
            <person name="Otillar R.P."/>
            <person name="Strauss J."/>
            <person name="Dupont C."/>
            <person name="Frickenhaus S."/>
            <person name="Maumus F."/>
            <person name="Mcmullan M."/>
            <person name="Sanges R."/>
            <person name="Schmutz J."/>
            <person name="Toseland A."/>
            <person name="Valas R."/>
            <person name="Veluchamy A."/>
            <person name="Ward B.J."/>
            <person name="Allen A."/>
            <person name="Barry K."/>
            <person name="Falciatore A."/>
            <person name="Ferrante M."/>
            <person name="Fortunato A.E."/>
            <person name="Gloeckner G."/>
            <person name="Gruber A."/>
            <person name="Hipkin R."/>
            <person name="Janech M."/>
            <person name="Kroth P."/>
            <person name="Leese F."/>
            <person name="Lindquist E."/>
            <person name="Lyon B.R."/>
            <person name="Martin J."/>
            <person name="Mayer C."/>
            <person name="Parker M."/>
            <person name="Quesneville H."/>
            <person name="Raymond J."/>
            <person name="Uhlig C."/>
            <person name="Valentin K.U."/>
            <person name="Worden A.Z."/>
            <person name="Armbrust E.V."/>
            <person name="Bowler C."/>
            <person name="Green B."/>
            <person name="Moulton V."/>
            <person name="Van Oosterhout C."/>
            <person name="Grigoriev I."/>
        </authorList>
    </citation>
    <scope>NUCLEOTIDE SEQUENCE [LARGE SCALE GENOMIC DNA]</scope>
    <source>
        <strain evidence="7 8">CCMP1102</strain>
    </source>
</reference>
<proteinExistence type="predicted"/>
<dbReference type="GO" id="GO:0012505">
    <property type="term" value="C:endomembrane system"/>
    <property type="evidence" value="ECO:0007669"/>
    <property type="project" value="UniProtKB-SubCell"/>
</dbReference>
<dbReference type="InterPro" id="IPR036259">
    <property type="entry name" value="MFS_trans_sf"/>
</dbReference>
<keyword evidence="2 6" id="KW-0812">Transmembrane</keyword>
<feature type="transmembrane region" description="Helical" evidence="6">
    <location>
        <begin position="327"/>
        <end position="345"/>
    </location>
</feature>
<evidence type="ECO:0000313" key="8">
    <source>
        <dbReference type="Proteomes" id="UP000095751"/>
    </source>
</evidence>
<feature type="region of interest" description="Disordered" evidence="5">
    <location>
        <begin position="430"/>
        <end position="458"/>
    </location>
</feature>
<feature type="transmembrane region" description="Helical" evidence="6">
    <location>
        <begin position="392"/>
        <end position="413"/>
    </location>
</feature>
<keyword evidence="8" id="KW-1185">Reference proteome</keyword>
<feature type="transmembrane region" description="Helical" evidence="6">
    <location>
        <begin position="141"/>
        <end position="162"/>
    </location>
</feature>
<organism evidence="7 8">
    <name type="scientific">Fragilariopsis cylindrus CCMP1102</name>
    <dbReference type="NCBI Taxonomy" id="635003"/>
    <lineage>
        <taxon>Eukaryota</taxon>
        <taxon>Sar</taxon>
        <taxon>Stramenopiles</taxon>
        <taxon>Ochrophyta</taxon>
        <taxon>Bacillariophyta</taxon>
        <taxon>Bacillariophyceae</taxon>
        <taxon>Bacillariophycidae</taxon>
        <taxon>Bacillariales</taxon>
        <taxon>Bacillariaceae</taxon>
        <taxon>Fragilariopsis</taxon>
    </lineage>
</organism>
<gene>
    <name evidence="7" type="ORF">FRACYDRAFT_215032</name>
</gene>
<evidence type="ECO:0000313" key="7">
    <source>
        <dbReference type="EMBL" id="OEU06101.1"/>
    </source>
</evidence>
<dbReference type="AlphaFoldDB" id="A0A1E7EJM1"/>
<keyword evidence="3 6" id="KW-1133">Transmembrane helix</keyword>
<name>A0A1E7EJM1_9STRA</name>
<evidence type="ECO:0000256" key="5">
    <source>
        <dbReference type="SAM" id="MobiDB-lite"/>
    </source>
</evidence>
<evidence type="ECO:0000256" key="1">
    <source>
        <dbReference type="ARBA" id="ARBA00004127"/>
    </source>
</evidence>
<feature type="transmembrane region" description="Helical" evidence="6">
    <location>
        <begin position="273"/>
        <end position="292"/>
    </location>
</feature>
<feature type="transmembrane region" description="Helical" evidence="6">
    <location>
        <begin position="73"/>
        <end position="91"/>
    </location>
</feature>
<dbReference type="InterPro" id="IPR050495">
    <property type="entry name" value="ATG22/LtaA_families"/>
</dbReference>
<keyword evidence="4 6" id="KW-0472">Membrane</keyword>
<comment type="subcellular location">
    <subcellularLocation>
        <location evidence="1">Endomembrane system</location>
        <topology evidence="1">Multi-pass membrane protein</topology>
    </subcellularLocation>
</comment>
<feature type="transmembrane region" description="Helical" evidence="6">
    <location>
        <begin position="97"/>
        <end position="121"/>
    </location>
</feature>
<dbReference type="EMBL" id="KV784429">
    <property type="protein sequence ID" value="OEU06101.1"/>
    <property type="molecule type" value="Genomic_DNA"/>
</dbReference>
<dbReference type="Pfam" id="PF07690">
    <property type="entry name" value="MFS_1"/>
    <property type="match status" value="1"/>
</dbReference>
<feature type="transmembrane region" description="Helical" evidence="6">
    <location>
        <begin position="366"/>
        <end position="386"/>
    </location>
</feature>
<evidence type="ECO:0000256" key="4">
    <source>
        <dbReference type="ARBA" id="ARBA00023136"/>
    </source>
</evidence>
<dbReference type="KEGG" id="fcy:FRACYDRAFT_215032"/>
<evidence type="ECO:0000256" key="2">
    <source>
        <dbReference type="ARBA" id="ARBA00022692"/>
    </source>
</evidence>
<feature type="transmembrane region" description="Helical" evidence="6">
    <location>
        <begin position="168"/>
        <end position="193"/>
    </location>
</feature>
<feature type="transmembrane region" description="Helical" evidence="6">
    <location>
        <begin position="43"/>
        <end position="61"/>
    </location>
</feature>
<accession>A0A1E7EJM1</accession>
<dbReference type="SUPFAM" id="SSF103473">
    <property type="entry name" value="MFS general substrate transporter"/>
    <property type="match status" value="1"/>
</dbReference>
<dbReference type="Gene3D" id="1.20.1250.20">
    <property type="entry name" value="MFS general substrate transporter like domains"/>
    <property type="match status" value="1"/>
</dbReference>
<dbReference type="OrthoDB" id="191614at2759"/>
<dbReference type="GO" id="GO:0022857">
    <property type="term" value="F:transmembrane transporter activity"/>
    <property type="evidence" value="ECO:0007669"/>
    <property type="project" value="InterPro"/>
</dbReference>
<dbReference type="InterPro" id="IPR011701">
    <property type="entry name" value="MFS"/>
</dbReference>
<sequence length="485" mass="53164">MLRLASDAVVCHAQSAQLLDISNAAVVELCGPTFGSINPSSLLSMYAIIVGIVSTTFLPLLGAIVDYTKHRRLVGRVSSTLFVLFQLPSIFLDKNNYPMILSFHVIAILIGWIQMSMLFAYLPELTSCEKKLASYTRSITIWTFSATIIYLLSVVGFVTIIGKGGDDVFTSMVGMATSFGINAIFSALAWGFLLGKRGALHKRPEVVFTRSRSLYAIGLTQLWGTAKHIVLNYRSLKWFYVSTAFSEAALQAFSIVAITYMANVLDLTATQNGLAICVWLLGSIPGAFLSTIVARRSDPLKSSIVYILFYIMNIVLFSFLTGPGKLITTYVILFLCGISGGWKHNMDRLVSSSIIPTGQDGEMMGFYLFAGQCLSWLPLLVFLSMNEAGIKFNISMVTLTVYLVIALIAYLLIGSYPNARKEVDRTTVYGRKNSNVDGDDDDGNKNDGMTMTPASIDADTVAKELGLDEADEDKKMNLNDPLQQL</sequence>
<dbReference type="PANTHER" id="PTHR23519">
    <property type="entry name" value="AUTOPHAGY-RELATED PROTEIN 22"/>
    <property type="match status" value="1"/>
</dbReference>
<feature type="transmembrane region" description="Helical" evidence="6">
    <location>
        <begin position="304"/>
        <end position="321"/>
    </location>
</feature>
<feature type="transmembrane region" description="Helical" evidence="6">
    <location>
        <begin position="238"/>
        <end position="261"/>
    </location>
</feature>
<dbReference type="InParanoid" id="A0A1E7EJM1"/>
<dbReference type="PANTHER" id="PTHR23519:SF1">
    <property type="entry name" value="AUTOPHAGY-RELATED PROTEIN 22"/>
    <property type="match status" value="1"/>
</dbReference>
<evidence type="ECO:0000256" key="3">
    <source>
        <dbReference type="ARBA" id="ARBA00022989"/>
    </source>
</evidence>
<evidence type="ECO:0000256" key="6">
    <source>
        <dbReference type="SAM" id="Phobius"/>
    </source>
</evidence>
<dbReference type="Proteomes" id="UP000095751">
    <property type="component" value="Unassembled WGS sequence"/>
</dbReference>